<name>A0A0B1P867_UNCNE</name>
<evidence type="ECO:0000313" key="2">
    <source>
        <dbReference type="EMBL" id="KHJ34453.1"/>
    </source>
</evidence>
<dbReference type="EMBL" id="JNVN01000863">
    <property type="protein sequence ID" value="KHJ34453.1"/>
    <property type="molecule type" value="Genomic_DNA"/>
</dbReference>
<dbReference type="HOGENOM" id="CLU_071130_0_0_1"/>
<protein>
    <submittedName>
        <fullName evidence="2">Putative eka-like protein</fullName>
    </submittedName>
</protein>
<evidence type="ECO:0000313" key="3">
    <source>
        <dbReference type="Proteomes" id="UP000030854"/>
    </source>
</evidence>
<dbReference type="AlphaFoldDB" id="A0A0B1P867"/>
<gene>
    <name evidence="2" type="ORF">EV44_g3650</name>
</gene>
<comment type="caution">
    <text evidence="2">The sequence shown here is derived from an EMBL/GenBank/DDBJ whole genome shotgun (WGS) entry which is preliminary data.</text>
</comment>
<dbReference type="Proteomes" id="UP000030854">
    <property type="component" value="Unassembled WGS sequence"/>
</dbReference>
<sequence>MVEQKKPTKTIDLTAMPTCQHKESTQIYQAASANKDIKYKVASKNSWTEIVRRGPKKQAEDPRRQEKAKSSTISPEMTTRAIPEPDKRLFLRMGQDHPWRRVSPHYIKISLAEKLKVASSVITQVTRVNSGYAVTAVSEIMQNALLIQTHRLETSELKLELVSKWVSLLAPNVPDKLFSTSGTVPVTAEIVIEETFLKTGTRPTSARAIALTSESPTTNWTLHFSTGVPKLGESLFGEIGRQTEF</sequence>
<keyword evidence="3" id="KW-1185">Reference proteome</keyword>
<organism evidence="2 3">
    <name type="scientific">Uncinula necator</name>
    <name type="common">Grape powdery mildew</name>
    <dbReference type="NCBI Taxonomy" id="52586"/>
    <lineage>
        <taxon>Eukaryota</taxon>
        <taxon>Fungi</taxon>
        <taxon>Dikarya</taxon>
        <taxon>Ascomycota</taxon>
        <taxon>Pezizomycotina</taxon>
        <taxon>Leotiomycetes</taxon>
        <taxon>Erysiphales</taxon>
        <taxon>Erysiphaceae</taxon>
        <taxon>Erysiphe</taxon>
    </lineage>
</organism>
<feature type="region of interest" description="Disordered" evidence="1">
    <location>
        <begin position="50"/>
        <end position="77"/>
    </location>
</feature>
<feature type="compositionally biased region" description="Basic and acidic residues" evidence="1">
    <location>
        <begin position="57"/>
        <end position="69"/>
    </location>
</feature>
<reference evidence="2 3" key="1">
    <citation type="journal article" date="2014" name="BMC Genomics">
        <title>Adaptive genomic structural variation in the grape powdery mildew pathogen, Erysiphe necator.</title>
        <authorList>
            <person name="Jones L."/>
            <person name="Riaz S."/>
            <person name="Morales-Cruz A."/>
            <person name="Amrine K.C."/>
            <person name="McGuire B."/>
            <person name="Gubler W.D."/>
            <person name="Walker M.A."/>
            <person name="Cantu D."/>
        </authorList>
    </citation>
    <scope>NUCLEOTIDE SEQUENCE [LARGE SCALE GENOMIC DNA]</scope>
    <source>
        <strain evidence="3">c</strain>
    </source>
</reference>
<accession>A0A0B1P867</accession>
<proteinExistence type="predicted"/>
<evidence type="ECO:0000256" key="1">
    <source>
        <dbReference type="SAM" id="MobiDB-lite"/>
    </source>
</evidence>